<dbReference type="EMBL" id="JH992995">
    <property type="protein sequence ID" value="EKX46250.1"/>
    <property type="molecule type" value="Genomic_DNA"/>
</dbReference>
<gene>
    <name evidence="3" type="ORF">GUITHDRAFT_163018</name>
</gene>
<dbReference type="PROSITE" id="PS51257">
    <property type="entry name" value="PROKAR_LIPOPROTEIN"/>
    <property type="match status" value="1"/>
</dbReference>
<reference evidence="3 5" key="1">
    <citation type="journal article" date="2012" name="Nature">
        <title>Algal genomes reveal evolutionary mosaicism and the fate of nucleomorphs.</title>
        <authorList>
            <consortium name="DOE Joint Genome Institute"/>
            <person name="Curtis B.A."/>
            <person name="Tanifuji G."/>
            <person name="Burki F."/>
            <person name="Gruber A."/>
            <person name="Irimia M."/>
            <person name="Maruyama S."/>
            <person name="Arias M.C."/>
            <person name="Ball S.G."/>
            <person name="Gile G.H."/>
            <person name="Hirakawa Y."/>
            <person name="Hopkins J.F."/>
            <person name="Kuo A."/>
            <person name="Rensing S.A."/>
            <person name="Schmutz J."/>
            <person name="Symeonidi A."/>
            <person name="Elias M."/>
            <person name="Eveleigh R.J."/>
            <person name="Herman E.K."/>
            <person name="Klute M.J."/>
            <person name="Nakayama T."/>
            <person name="Obornik M."/>
            <person name="Reyes-Prieto A."/>
            <person name="Armbrust E.V."/>
            <person name="Aves S.J."/>
            <person name="Beiko R.G."/>
            <person name="Coutinho P."/>
            <person name="Dacks J.B."/>
            <person name="Durnford D.G."/>
            <person name="Fast N.M."/>
            <person name="Green B.R."/>
            <person name="Grisdale C.J."/>
            <person name="Hempel F."/>
            <person name="Henrissat B."/>
            <person name="Hoppner M.P."/>
            <person name="Ishida K."/>
            <person name="Kim E."/>
            <person name="Koreny L."/>
            <person name="Kroth P.G."/>
            <person name="Liu Y."/>
            <person name="Malik S.B."/>
            <person name="Maier U.G."/>
            <person name="McRose D."/>
            <person name="Mock T."/>
            <person name="Neilson J.A."/>
            <person name="Onodera N.T."/>
            <person name="Poole A.M."/>
            <person name="Pritham E.J."/>
            <person name="Richards T.A."/>
            <person name="Rocap G."/>
            <person name="Roy S.W."/>
            <person name="Sarai C."/>
            <person name="Schaack S."/>
            <person name="Shirato S."/>
            <person name="Slamovits C.H."/>
            <person name="Spencer D.F."/>
            <person name="Suzuki S."/>
            <person name="Worden A.Z."/>
            <person name="Zauner S."/>
            <person name="Barry K."/>
            <person name="Bell C."/>
            <person name="Bharti A.K."/>
            <person name="Crow J.A."/>
            <person name="Grimwood J."/>
            <person name="Kramer R."/>
            <person name="Lindquist E."/>
            <person name="Lucas S."/>
            <person name="Salamov A."/>
            <person name="McFadden G.I."/>
            <person name="Lane C.E."/>
            <person name="Keeling P.J."/>
            <person name="Gray M.W."/>
            <person name="Grigoriev I.V."/>
            <person name="Archibald J.M."/>
        </authorList>
    </citation>
    <scope>NUCLEOTIDE SEQUENCE</scope>
    <source>
        <strain evidence="3 5">CCMP2712</strain>
    </source>
</reference>
<sequence>MSILRVASAAVCILFVACVVIATRRESQVVELEERKSDYLGDQHALNTADARTEADKFFDKRIKHDRVYHSSAKSLKKKGMSARAARSDLNSFFDTLGLTKSHQKEAEHVKKSHQKTTVNIYINEKGDKKKMVKALAAKKQAELKKEHQAKKVASKPMSKFDREMKEAKQLLKQSKMERALAQARTVALKAEAPYYTS</sequence>
<protein>
    <submittedName>
        <fullName evidence="3 4">Uncharacterized protein</fullName>
    </submittedName>
</protein>
<evidence type="ECO:0000256" key="1">
    <source>
        <dbReference type="SAM" id="MobiDB-lite"/>
    </source>
</evidence>
<evidence type="ECO:0000313" key="4">
    <source>
        <dbReference type="EnsemblProtists" id="EKX46250"/>
    </source>
</evidence>
<dbReference type="EnsemblProtists" id="EKX46250">
    <property type="protein sequence ID" value="EKX46250"/>
    <property type="gene ID" value="GUITHDRAFT_163018"/>
</dbReference>
<accession>L1JDR7</accession>
<reference evidence="4" key="3">
    <citation type="submission" date="2016-03" db="UniProtKB">
        <authorList>
            <consortium name="EnsemblProtists"/>
        </authorList>
    </citation>
    <scope>IDENTIFICATION</scope>
</reference>
<dbReference type="Proteomes" id="UP000011087">
    <property type="component" value="Unassembled WGS sequence"/>
</dbReference>
<feature type="region of interest" description="Disordered" evidence="1">
    <location>
        <begin position="143"/>
        <end position="163"/>
    </location>
</feature>
<keyword evidence="2" id="KW-0732">Signal</keyword>
<name>L1JDR7_GUITC</name>
<dbReference type="KEGG" id="gtt:GUITHDRAFT_163018"/>
<reference evidence="5" key="2">
    <citation type="submission" date="2012-11" db="EMBL/GenBank/DDBJ databases">
        <authorList>
            <person name="Kuo A."/>
            <person name="Curtis B.A."/>
            <person name="Tanifuji G."/>
            <person name="Burki F."/>
            <person name="Gruber A."/>
            <person name="Irimia M."/>
            <person name="Maruyama S."/>
            <person name="Arias M.C."/>
            <person name="Ball S.G."/>
            <person name="Gile G.H."/>
            <person name="Hirakawa Y."/>
            <person name="Hopkins J.F."/>
            <person name="Rensing S.A."/>
            <person name="Schmutz J."/>
            <person name="Symeonidi A."/>
            <person name="Elias M."/>
            <person name="Eveleigh R.J."/>
            <person name="Herman E.K."/>
            <person name="Klute M.J."/>
            <person name="Nakayama T."/>
            <person name="Obornik M."/>
            <person name="Reyes-Prieto A."/>
            <person name="Armbrust E.V."/>
            <person name="Aves S.J."/>
            <person name="Beiko R.G."/>
            <person name="Coutinho P."/>
            <person name="Dacks J.B."/>
            <person name="Durnford D.G."/>
            <person name="Fast N.M."/>
            <person name="Green B.R."/>
            <person name="Grisdale C."/>
            <person name="Hempe F."/>
            <person name="Henrissat B."/>
            <person name="Hoppner M.P."/>
            <person name="Ishida K.-I."/>
            <person name="Kim E."/>
            <person name="Koreny L."/>
            <person name="Kroth P.G."/>
            <person name="Liu Y."/>
            <person name="Malik S.-B."/>
            <person name="Maier U.G."/>
            <person name="McRose D."/>
            <person name="Mock T."/>
            <person name="Neilson J.A."/>
            <person name="Onodera N.T."/>
            <person name="Poole A.M."/>
            <person name="Pritham E.J."/>
            <person name="Richards T.A."/>
            <person name="Rocap G."/>
            <person name="Roy S.W."/>
            <person name="Sarai C."/>
            <person name="Schaack S."/>
            <person name="Shirato S."/>
            <person name="Slamovits C.H."/>
            <person name="Spencer D.F."/>
            <person name="Suzuki S."/>
            <person name="Worden A.Z."/>
            <person name="Zauner S."/>
            <person name="Barry K."/>
            <person name="Bell C."/>
            <person name="Bharti A.K."/>
            <person name="Crow J.A."/>
            <person name="Grimwood J."/>
            <person name="Kramer R."/>
            <person name="Lindquist E."/>
            <person name="Lucas S."/>
            <person name="Salamov A."/>
            <person name="McFadden G.I."/>
            <person name="Lane C.E."/>
            <person name="Keeling P.J."/>
            <person name="Gray M.W."/>
            <person name="Grigoriev I.V."/>
            <person name="Archibald J.M."/>
        </authorList>
    </citation>
    <scope>NUCLEOTIDE SEQUENCE</scope>
    <source>
        <strain evidence="5">CCMP2712</strain>
    </source>
</reference>
<dbReference type="PaxDb" id="55529-EKX46250"/>
<dbReference type="GeneID" id="17302885"/>
<dbReference type="RefSeq" id="XP_005833230.1">
    <property type="nucleotide sequence ID" value="XM_005833173.1"/>
</dbReference>
<dbReference type="AlphaFoldDB" id="L1JDR7"/>
<evidence type="ECO:0000313" key="3">
    <source>
        <dbReference type="EMBL" id="EKX46250.1"/>
    </source>
</evidence>
<feature type="signal peptide" evidence="2">
    <location>
        <begin position="1"/>
        <end position="22"/>
    </location>
</feature>
<dbReference type="HOGENOM" id="CLU_1380425_0_0_1"/>
<proteinExistence type="predicted"/>
<evidence type="ECO:0000313" key="5">
    <source>
        <dbReference type="Proteomes" id="UP000011087"/>
    </source>
</evidence>
<evidence type="ECO:0000256" key="2">
    <source>
        <dbReference type="SAM" id="SignalP"/>
    </source>
</evidence>
<keyword evidence="5" id="KW-1185">Reference proteome</keyword>
<organism evidence="3">
    <name type="scientific">Guillardia theta (strain CCMP2712)</name>
    <name type="common">Cryptophyte</name>
    <dbReference type="NCBI Taxonomy" id="905079"/>
    <lineage>
        <taxon>Eukaryota</taxon>
        <taxon>Cryptophyceae</taxon>
        <taxon>Pyrenomonadales</taxon>
        <taxon>Geminigeraceae</taxon>
        <taxon>Guillardia</taxon>
    </lineage>
</organism>
<feature type="chain" id="PRO_5008771191" evidence="2">
    <location>
        <begin position="23"/>
        <end position="198"/>
    </location>
</feature>